<evidence type="ECO:0000256" key="1">
    <source>
        <dbReference type="SAM" id="Coils"/>
    </source>
</evidence>
<dbReference type="KEGG" id="dti:Desti_3390"/>
<gene>
    <name evidence="2" type="ordered locus">Desti_3390</name>
</gene>
<dbReference type="STRING" id="706587.Desti_3390"/>
<dbReference type="EMBL" id="CP003360">
    <property type="protein sequence ID" value="AFM26045.1"/>
    <property type="molecule type" value="Genomic_DNA"/>
</dbReference>
<proteinExistence type="predicted"/>
<accession>I4C904</accession>
<evidence type="ECO:0000313" key="3">
    <source>
        <dbReference type="Proteomes" id="UP000006055"/>
    </source>
</evidence>
<keyword evidence="1" id="KW-0175">Coiled coil</keyword>
<sequence>MAKTFFSKRSVAGMAVMMDTIDHARKDLQRAEKQYGQAAKETVEPVQVSGIGAAGALNWWRRTAVPSRTNRSWSSR</sequence>
<dbReference type="AlphaFoldDB" id="I4C904"/>
<dbReference type="HOGENOM" id="CLU_2648636_0_0_7"/>
<feature type="coiled-coil region" evidence="1">
    <location>
        <begin position="14"/>
        <end position="41"/>
    </location>
</feature>
<protein>
    <submittedName>
        <fullName evidence="2">Uncharacterized protein</fullName>
    </submittedName>
</protein>
<reference evidence="3" key="1">
    <citation type="submission" date="2012-06" db="EMBL/GenBank/DDBJ databases">
        <title>Complete sequence of chromosome of Desulfomonile tiedjei DSM 6799.</title>
        <authorList>
            <person name="Lucas S."/>
            <person name="Copeland A."/>
            <person name="Lapidus A."/>
            <person name="Glavina del Rio T."/>
            <person name="Dalin E."/>
            <person name="Tice H."/>
            <person name="Bruce D."/>
            <person name="Goodwin L."/>
            <person name="Pitluck S."/>
            <person name="Peters L."/>
            <person name="Ovchinnikova G."/>
            <person name="Zeytun A."/>
            <person name="Lu M."/>
            <person name="Kyrpides N."/>
            <person name="Mavromatis K."/>
            <person name="Ivanova N."/>
            <person name="Brettin T."/>
            <person name="Detter J.C."/>
            <person name="Han C."/>
            <person name="Larimer F."/>
            <person name="Land M."/>
            <person name="Hauser L."/>
            <person name="Markowitz V."/>
            <person name="Cheng J.-F."/>
            <person name="Hugenholtz P."/>
            <person name="Woyke T."/>
            <person name="Wu D."/>
            <person name="Spring S."/>
            <person name="Schroeder M."/>
            <person name="Brambilla E."/>
            <person name="Klenk H.-P."/>
            <person name="Eisen J.A."/>
        </authorList>
    </citation>
    <scope>NUCLEOTIDE SEQUENCE [LARGE SCALE GENOMIC DNA]</scope>
    <source>
        <strain evidence="3">ATCC 49306 / DSM 6799 / DCB-1</strain>
    </source>
</reference>
<dbReference type="Proteomes" id="UP000006055">
    <property type="component" value="Chromosome"/>
</dbReference>
<dbReference type="RefSeq" id="WP_014811179.1">
    <property type="nucleotide sequence ID" value="NC_018025.1"/>
</dbReference>
<evidence type="ECO:0000313" key="2">
    <source>
        <dbReference type="EMBL" id="AFM26045.1"/>
    </source>
</evidence>
<name>I4C904_DESTA</name>
<organism evidence="2 3">
    <name type="scientific">Desulfomonile tiedjei (strain ATCC 49306 / DSM 6799 / DCB-1)</name>
    <dbReference type="NCBI Taxonomy" id="706587"/>
    <lineage>
        <taxon>Bacteria</taxon>
        <taxon>Pseudomonadati</taxon>
        <taxon>Thermodesulfobacteriota</taxon>
        <taxon>Desulfomonilia</taxon>
        <taxon>Desulfomonilales</taxon>
        <taxon>Desulfomonilaceae</taxon>
        <taxon>Desulfomonile</taxon>
    </lineage>
</organism>
<keyword evidence="3" id="KW-1185">Reference proteome</keyword>